<comment type="caution">
    <text evidence="6">The sequence shown here is derived from an EMBL/GenBank/DDBJ whole genome shotgun (WGS) entry which is preliminary data.</text>
</comment>
<dbReference type="RefSeq" id="WP_030256354.1">
    <property type="nucleotide sequence ID" value="NZ_JBHEZZ010000005.1"/>
</dbReference>
<dbReference type="Gene3D" id="1.10.10.10">
    <property type="entry name" value="Winged helix-like DNA-binding domain superfamily/Winged helix DNA-binding domain"/>
    <property type="match status" value="1"/>
</dbReference>
<evidence type="ECO:0000256" key="2">
    <source>
        <dbReference type="ARBA" id="ARBA00023015"/>
    </source>
</evidence>
<dbReference type="InterPro" id="IPR005119">
    <property type="entry name" value="LysR_subst-bd"/>
</dbReference>
<dbReference type="Pfam" id="PF00126">
    <property type="entry name" value="HTH_1"/>
    <property type="match status" value="1"/>
</dbReference>
<dbReference type="Proteomes" id="UP001592528">
    <property type="component" value="Unassembled WGS sequence"/>
</dbReference>
<sequence>MELRDIEIFLTLAEELHFGRTAERLFVSPARVSQAIKAQERFIGAPLFERSSRTVRLTAIGEQLRAELGSAYAGVRGSIERARMAARGVTGQLRVQMMPVNFVDLHVYWKTFRARNPQCRLSVGLAGLEDPFSKLRNGEADVFVAWLPVEEPDLTVGPTLLTDPRLLAVADDHPLAGRTSVGVEELADFPHISAPLQLDYWEDSYFPFTTPGGRALERVRPVAHTYEMVDLVTMGEIVQIWPTHVTRHWVLPNVRWLVLPDFSPLSFALVWRTEAENDLIRALAATVRDVGTLELPG</sequence>
<evidence type="ECO:0000256" key="3">
    <source>
        <dbReference type="ARBA" id="ARBA00023125"/>
    </source>
</evidence>
<keyword evidence="4" id="KW-0804">Transcription</keyword>
<evidence type="ECO:0000313" key="6">
    <source>
        <dbReference type="EMBL" id="MFC1401868.1"/>
    </source>
</evidence>
<protein>
    <submittedName>
        <fullName evidence="6">LysR substrate-binding domain-containing protein</fullName>
    </submittedName>
</protein>
<reference evidence="6 7" key="1">
    <citation type="submission" date="2024-09" db="EMBL/GenBank/DDBJ databases">
        <authorList>
            <person name="Lee S.D."/>
        </authorList>
    </citation>
    <scope>NUCLEOTIDE SEQUENCE [LARGE SCALE GENOMIC DNA]</scope>
    <source>
        <strain evidence="6 7">N1-5</strain>
    </source>
</reference>
<dbReference type="EMBL" id="JBHEZZ010000005">
    <property type="protein sequence ID" value="MFC1401868.1"/>
    <property type="molecule type" value="Genomic_DNA"/>
</dbReference>
<organism evidence="6 7">
    <name type="scientific">Streptacidiphilus cavernicola</name>
    <dbReference type="NCBI Taxonomy" id="3342716"/>
    <lineage>
        <taxon>Bacteria</taxon>
        <taxon>Bacillati</taxon>
        <taxon>Actinomycetota</taxon>
        <taxon>Actinomycetes</taxon>
        <taxon>Kitasatosporales</taxon>
        <taxon>Streptomycetaceae</taxon>
        <taxon>Streptacidiphilus</taxon>
    </lineage>
</organism>
<evidence type="ECO:0000259" key="5">
    <source>
        <dbReference type="PROSITE" id="PS50931"/>
    </source>
</evidence>
<feature type="domain" description="HTH lysR-type" evidence="5">
    <location>
        <begin position="1"/>
        <end position="58"/>
    </location>
</feature>
<evidence type="ECO:0000256" key="1">
    <source>
        <dbReference type="ARBA" id="ARBA00009437"/>
    </source>
</evidence>
<proteinExistence type="inferred from homology"/>
<comment type="similarity">
    <text evidence="1">Belongs to the LysR transcriptional regulatory family.</text>
</comment>
<keyword evidence="3" id="KW-0238">DNA-binding</keyword>
<dbReference type="InterPro" id="IPR000847">
    <property type="entry name" value="LysR_HTH_N"/>
</dbReference>
<dbReference type="PANTHER" id="PTHR30346:SF0">
    <property type="entry name" value="HCA OPERON TRANSCRIPTIONAL ACTIVATOR HCAR"/>
    <property type="match status" value="1"/>
</dbReference>
<gene>
    <name evidence="6" type="ORF">ACEZDJ_11275</name>
</gene>
<evidence type="ECO:0000256" key="4">
    <source>
        <dbReference type="ARBA" id="ARBA00023163"/>
    </source>
</evidence>
<name>A0ABV6UKB2_9ACTN</name>
<dbReference type="SUPFAM" id="SSF53850">
    <property type="entry name" value="Periplasmic binding protein-like II"/>
    <property type="match status" value="1"/>
</dbReference>
<dbReference type="Pfam" id="PF03466">
    <property type="entry name" value="LysR_substrate"/>
    <property type="match status" value="1"/>
</dbReference>
<dbReference type="Gene3D" id="3.40.190.10">
    <property type="entry name" value="Periplasmic binding protein-like II"/>
    <property type="match status" value="2"/>
</dbReference>
<keyword evidence="7" id="KW-1185">Reference proteome</keyword>
<dbReference type="PROSITE" id="PS50931">
    <property type="entry name" value="HTH_LYSR"/>
    <property type="match status" value="1"/>
</dbReference>
<accession>A0ABV6UKB2</accession>
<keyword evidence="2" id="KW-0805">Transcription regulation</keyword>
<dbReference type="PANTHER" id="PTHR30346">
    <property type="entry name" value="TRANSCRIPTIONAL DUAL REGULATOR HCAR-RELATED"/>
    <property type="match status" value="1"/>
</dbReference>
<dbReference type="SUPFAM" id="SSF46785">
    <property type="entry name" value="Winged helix' DNA-binding domain"/>
    <property type="match status" value="1"/>
</dbReference>
<dbReference type="InterPro" id="IPR036390">
    <property type="entry name" value="WH_DNA-bd_sf"/>
</dbReference>
<evidence type="ECO:0000313" key="7">
    <source>
        <dbReference type="Proteomes" id="UP001592528"/>
    </source>
</evidence>
<dbReference type="InterPro" id="IPR036388">
    <property type="entry name" value="WH-like_DNA-bd_sf"/>
</dbReference>